<reference evidence="2" key="1">
    <citation type="submission" date="2018-07" db="EMBL/GenBank/DDBJ databases">
        <authorList>
            <person name="Quirk P.G."/>
            <person name="Krulwich T.A."/>
        </authorList>
    </citation>
    <scope>NUCLEOTIDE SEQUENCE</scope>
</reference>
<sequence>MLVANEAGALAPNPNFGPSCGGALEQGSAPITFPHWEGKTFFGGRMAPEGPTEDSGSGRNSRAGGAGASEREAAAWRRRHFFWRLGGAGDAGKTSGQRLPPVPAFLRSSHDIL</sequence>
<protein>
    <submittedName>
        <fullName evidence="2">Uncharacterized protein</fullName>
    </submittedName>
</protein>
<evidence type="ECO:0000313" key="2">
    <source>
        <dbReference type="EMBL" id="SUS05366.1"/>
    </source>
</evidence>
<dbReference type="EMBL" id="UIDG01000102">
    <property type="protein sequence ID" value="SUS05366.1"/>
    <property type="molecule type" value="Genomic_DNA"/>
</dbReference>
<name>A0A380TB81_9ZZZZ</name>
<proteinExistence type="predicted"/>
<gene>
    <name evidence="2" type="ORF">DF3PB_1900003</name>
</gene>
<feature type="region of interest" description="Disordered" evidence="1">
    <location>
        <begin position="39"/>
        <end position="72"/>
    </location>
</feature>
<dbReference type="AlphaFoldDB" id="A0A380TB81"/>
<organism evidence="2">
    <name type="scientific">metagenome</name>
    <dbReference type="NCBI Taxonomy" id="256318"/>
    <lineage>
        <taxon>unclassified sequences</taxon>
        <taxon>metagenomes</taxon>
    </lineage>
</organism>
<evidence type="ECO:0000256" key="1">
    <source>
        <dbReference type="SAM" id="MobiDB-lite"/>
    </source>
</evidence>
<accession>A0A380TB81</accession>
<feature type="region of interest" description="Disordered" evidence="1">
    <location>
        <begin position="1"/>
        <end position="23"/>
    </location>
</feature>
<feature type="region of interest" description="Disordered" evidence="1">
    <location>
        <begin position="89"/>
        <end position="113"/>
    </location>
</feature>